<organism evidence="1 2">
    <name type="scientific">Ferriphaselus amnicola</name>
    <dbReference type="NCBI Taxonomy" id="1188319"/>
    <lineage>
        <taxon>Bacteria</taxon>
        <taxon>Pseudomonadati</taxon>
        <taxon>Pseudomonadota</taxon>
        <taxon>Betaproteobacteria</taxon>
        <taxon>Nitrosomonadales</taxon>
        <taxon>Gallionellaceae</taxon>
        <taxon>Ferriphaselus</taxon>
    </lineage>
</organism>
<accession>A0A2Z6G9J1</accession>
<dbReference type="KEGG" id="fam:OYT1_ch0603"/>
<evidence type="ECO:0000313" key="2">
    <source>
        <dbReference type="Proteomes" id="UP000033070"/>
    </source>
</evidence>
<dbReference type="SUPFAM" id="SSF52540">
    <property type="entry name" value="P-loop containing nucleoside triphosphate hydrolases"/>
    <property type="match status" value="1"/>
</dbReference>
<sequence length="172" mass="18743">MSREHKIIFAGPTGAGKTTAIAQISEKPPVSTDVANSDLRYGKATTTVAIDFGELALDGGEKLRLYGVPGQHRFSFIWEIAARGALGVILIADNTLEDPMAELQFYLEGFDSFVKRGAAVVVVNRLETHPHPAEEDYVKMLMDRGTPLPVMACDPRKKDDVLTVLDVLLTVC</sequence>
<dbReference type="Gene3D" id="3.40.50.300">
    <property type="entry name" value="P-loop containing nucleotide triphosphate hydrolases"/>
    <property type="match status" value="1"/>
</dbReference>
<dbReference type="EMBL" id="AP018738">
    <property type="protein sequence ID" value="BBE50170.1"/>
    <property type="molecule type" value="Genomic_DNA"/>
</dbReference>
<gene>
    <name evidence="1" type="ORF">OYT1_ch0603</name>
</gene>
<evidence type="ECO:0000313" key="1">
    <source>
        <dbReference type="EMBL" id="BBE50170.1"/>
    </source>
</evidence>
<reference evidence="1 2" key="1">
    <citation type="submission" date="2018-06" db="EMBL/GenBank/DDBJ databases">
        <title>OYT1 Genome Sequencing.</title>
        <authorList>
            <person name="Kato S."/>
            <person name="Itoh T."/>
            <person name="Ohkuma M."/>
        </authorList>
    </citation>
    <scope>NUCLEOTIDE SEQUENCE [LARGE SCALE GENOMIC DNA]</scope>
    <source>
        <strain evidence="1 2">OYT1</strain>
    </source>
</reference>
<proteinExistence type="predicted"/>
<dbReference type="PANTHER" id="PTHR42708:SF1">
    <property type="entry name" value="GLIDING MOTILITY PROTEIN MGLA"/>
    <property type="match status" value="1"/>
</dbReference>
<protein>
    <submittedName>
        <fullName evidence="1">2,3-bisphosphoglycerate-independent phosphoglycerate mutase</fullName>
    </submittedName>
</protein>
<keyword evidence="2" id="KW-1185">Reference proteome</keyword>
<dbReference type="InterPro" id="IPR027417">
    <property type="entry name" value="P-loop_NTPase"/>
</dbReference>
<dbReference type="PANTHER" id="PTHR42708">
    <property type="entry name" value="ATP/GTP-BINDING PROTEIN-RELATED"/>
    <property type="match status" value="1"/>
</dbReference>
<dbReference type="Proteomes" id="UP000033070">
    <property type="component" value="Chromosome"/>
</dbReference>
<name>A0A2Z6G9J1_9PROT</name>
<dbReference type="RefSeq" id="WP_062625417.1">
    <property type="nucleotide sequence ID" value="NZ_AP018738.1"/>
</dbReference>
<dbReference type="InterPro" id="IPR052705">
    <property type="entry name" value="Gliding_Motility_GTPase"/>
</dbReference>
<dbReference type="CDD" id="cd00882">
    <property type="entry name" value="Ras_like_GTPase"/>
    <property type="match status" value="1"/>
</dbReference>
<dbReference type="AlphaFoldDB" id="A0A2Z6G9J1"/>
<dbReference type="STRING" id="1188319.OYT1_00149"/>
<dbReference type="OrthoDB" id="4319884at2"/>